<evidence type="ECO:0008006" key="3">
    <source>
        <dbReference type="Google" id="ProtNLM"/>
    </source>
</evidence>
<gene>
    <name evidence="1" type="ORF">CQA57_06055</name>
</gene>
<dbReference type="SUPFAM" id="SSF52833">
    <property type="entry name" value="Thioredoxin-like"/>
    <property type="match status" value="1"/>
</dbReference>
<reference evidence="1 2" key="1">
    <citation type="submission" date="2018-04" db="EMBL/GenBank/DDBJ databases">
        <title>Novel Campyloabacter and Helicobacter Species and Strains.</title>
        <authorList>
            <person name="Mannion A.J."/>
            <person name="Shen Z."/>
            <person name="Fox J.G."/>
        </authorList>
    </citation>
    <scope>NUCLEOTIDE SEQUENCE [LARGE SCALE GENOMIC DNA]</scope>
    <source>
        <strain evidence="1 2">MIT 04-9362</strain>
    </source>
</reference>
<dbReference type="InterPro" id="IPR036249">
    <property type="entry name" value="Thioredoxin-like_sf"/>
</dbReference>
<dbReference type="OrthoDB" id="5322776at2"/>
<sequence>MRFFSLLLLFVALIFTGCDQKKQEGIKRYGFVNQNNQYFEIRSNFSSLQLFFDKKPIKKNILLFFLDIENPLCLEYFQALKNLQEMYADLQILAISIKKFTREQMSSFISQYQINFLLLNPLDSKNILLDFSKKINPDASPIALPFLILYHQNQKMYQYYQGAVPQEMFMFDLNNL</sequence>
<dbReference type="Proteomes" id="UP000256695">
    <property type="component" value="Unassembled WGS sequence"/>
</dbReference>
<accession>A0A3D8J6E9</accession>
<dbReference type="AlphaFoldDB" id="A0A3D8J6E9"/>
<dbReference type="EMBL" id="NXLX01000014">
    <property type="protein sequence ID" value="RDU73002.1"/>
    <property type="molecule type" value="Genomic_DNA"/>
</dbReference>
<organism evidence="1 2">
    <name type="scientific">Helicobacter anseris</name>
    <dbReference type="NCBI Taxonomy" id="375926"/>
    <lineage>
        <taxon>Bacteria</taxon>
        <taxon>Pseudomonadati</taxon>
        <taxon>Campylobacterota</taxon>
        <taxon>Epsilonproteobacteria</taxon>
        <taxon>Campylobacterales</taxon>
        <taxon>Helicobacteraceae</taxon>
        <taxon>Helicobacter</taxon>
    </lineage>
</organism>
<comment type="caution">
    <text evidence="1">The sequence shown here is derived from an EMBL/GenBank/DDBJ whole genome shotgun (WGS) entry which is preliminary data.</text>
</comment>
<protein>
    <recommendedName>
        <fullName evidence="3">Redoxin domain-containing protein</fullName>
    </recommendedName>
</protein>
<evidence type="ECO:0000313" key="2">
    <source>
        <dbReference type="Proteomes" id="UP000256695"/>
    </source>
</evidence>
<proteinExistence type="predicted"/>
<name>A0A3D8J6E9_9HELI</name>
<dbReference type="Gene3D" id="3.40.30.10">
    <property type="entry name" value="Glutaredoxin"/>
    <property type="match status" value="1"/>
</dbReference>
<evidence type="ECO:0000313" key="1">
    <source>
        <dbReference type="EMBL" id="RDU73002.1"/>
    </source>
</evidence>
<dbReference type="RefSeq" id="WP_115579336.1">
    <property type="nucleotide sequence ID" value="NZ_NXLX01000014.1"/>
</dbReference>
<dbReference type="PROSITE" id="PS51257">
    <property type="entry name" value="PROKAR_LIPOPROTEIN"/>
    <property type="match status" value="1"/>
</dbReference>
<keyword evidence="2" id="KW-1185">Reference proteome</keyword>